<dbReference type="Gene3D" id="3.30.750.44">
    <property type="match status" value="1"/>
</dbReference>
<name>A0ABU1K5Q2_9FLAO</name>
<dbReference type="RefSeq" id="WP_309727862.1">
    <property type="nucleotide sequence ID" value="NZ_JAVDQA010000004.1"/>
</dbReference>
<evidence type="ECO:0000313" key="2">
    <source>
        <dbReference type="EMBL" id="MDR6300945.1"/>
    </source>
</evidence>
<proteinExistence type="predicted"/>
<accession>A0ABU1K5Q2</accession>
<dbReference type="EMBL" id="JAVDQA010000004">
    <property type="protein sequence ID" value="MDR6300945.1"/>
    <property type="molecule type" value="Genomic_DNA"/>
</dbReference>
<dbReference type="InterPro" id="IPR028204">
    <property type="entry name" value="Tricorn_C1"/>
</dbReference>
<evidence type="ECO:0000313" key="3">
    <source>
        <dbReference type="Proteomes" id="UP001257659"/>
    </source>
</evidence>
<feature type="domain" description="Tricorn protease C1" evidence="1">
    <location>
        <begin position="121"/>
        <end position="171"/>
    </location>
</feature>
<sequence>MIKKVLLLLITITAINCKNSEKQKTETTKAELNGFFEQQGEGQIVEINDSLVTSFYSSSFNCFPEWKISRDYFNTQTPTIKVIDENTFTNQEGYTIFTYKKLEKKPTSCTELTEEEINSNTYNFETLWHTFNDQYAFFKERNIDWNMLKNKYQSQFTDQTPPFEFYLLLEKLYWNLMMNIQTLKSQMILMKNGTN</sequence>
<organism evidence="2 3">
    <name type="scientific">Mesonia maritima</name>
    <dbReference type="NCBI Taxonomy" id="1793873"/>
    <lineage>
        <taxon>Bacteria</taxon>
        <taxon>Pseudomonadati</taxon>
        <taxon>Bacteroidota</taxon>
        <taxon>Flavobacteriia</taxon>
        <taxon>Flavobacteriales</taxon>
        <taxon>Flavobacteriaceae</taxon>
        <taxon>Mesonia</taxon>
    </lineage>
</organism>
<reference evidence="2 3" key="1">
    <citation type="submission" date="2023-07" db="EMBL/GenBank/DDBJ databases">
        <title>Genomic Encyclopedia of Type Strains, Phase IV (KMG-IV): sequencing the most valuable type-strain genomes for metagenomic binning, comparative biology and taxonomic classification.</title>
        <authorList>
            <person name="Goeker M."/>
        </authorList>
    </citation>
    <scope>NUCLEOTIDE SEQUENCE [LARGE SCALE GENOMIC DNA]</scope>
    <source>
        <strain evidence="2 3">DSM 102814</strain>
    </source>
</reference>
<gene>
    <name evidence="2" type="ORF">GGR31_001592</name>
</gene>
<protein>
    <recommendedName>
        <fullName evidence="1">Tricorn protease C1 domain-containing protein</fullName>
    </recommendedName>
</protein>
<keyword evidence="3" id="KW-1185">Reference proteome</keyword>
<comment type="caution">
    <text evidence="2">The sequence shown here is derived from an EMBL/GenBank/DDBJ whole genome shotgun (WGS) entry which is preliminary data.</text>
</comment>
<dbReference type="Proteomes" id="UP001257659">
    <property type="component" value="Unassembled WGS sequence"/>
</dbReference>
<dbReference type="Pfam" id="PF14684">
    <property type="entry name" value="Tricorn_C1"/>
    <property type="match status" value="1"/>
</dbReference>
<evidence type="ECO:0000259" key="1">
    <source>
        <dbReference type="Pfam" id="PF14684"/>
    </source>
</evidence>